<reference evidence="1 2" key="1">
    <citation type="journal article" date="2019" name="Int. J. Syst. Evol. Microbiol.">
        <title>The Global Catalogue of Microorganisms (GCM) 10K type strain sequencing project: providing services to taxonomists for standard genome sequencing and annotation.</title>
        <authorList>
            <consortium name="The Broad Institute Genomics Platform"/>
            <consortium name="The Broad Institute Genome Sequencing Center for Infectious Disease"/>
            <person name="Wu L."/>
            <person name="Ma J."/>
        </authorList>
    </citation>
    <scope>NUCLEOTIDE SEQUENCE [LARGE SCALE GENOMIC DNA]</scope>
    <source>
        <strain evidence="1 2">CGMCC 1.15824</strain>
    </source>
</reference>
<dbReference type="EMBL" id="JBHSJG010000036">
    <property type="protein sequence ID" value="MFC4988606.1"/>
    <property type="molecule type" value="Genomic_DNA"/>
</dbReference>
<gene>
    <name evidence="1" type="ORF">ACFPFO_12700</name>
</gene>
<proteinExistence type="predicted"/>
<protein>
    <submittedName>
        <fullName evidence="1">Uncharacterized protein</fullName>
    </submittedName>
</protein>
<evidence type="ECO:0000313" key="2">
    <source>
        <dbReference type="Proteomes" id="UP001595925"/>
    </source>
</evidence>
<sequence length="91" mass="10709">MPEPELPMLPDGTTLRWTYLERGPYADVVIFATVEDGRIQFQGDSRSPSGATREFDQLIRGEEGYTWDYPWEEWEWHTGTEWVPISRLTEE</sequence>
<evidence type="ECO:0000313" key="1">
    <source>
        <dbReference type="EMBL" id="MFC4988606.1"/>
    </source>
</evidence>
<dbReference type="RefSeq" id="WP_224827355.1">
    <property type="nucleotide sequence ID" value="NZ_JAIVEF010000001.1"/>
</dbReference>
<comment type="caution">
    <text evidence="1">The sequence shown here is derived from an EMBL/GenBank/DDBJ whole genome shotgun (WGS) entry which is preliminary data.</text>
</comment>
<organism evidence="1 2">
    <name type="scientific">Saliphagus infecundisoli</name>
    <dbReference type="NCBI Taxonomy" id="1849069"/>
    <lineage>
        <taxon>Archaea</taxon>
        <taxon>Methanobacteriati</taxon>
        <taxon>Methanobacteriota</taxon>
        <taxon>Stenosarchaea group</taxon>
        <taxon>Halobacteria</taxon>
        <taxon>Halobacteriales</taxon>
        <taxon>Natrialbaceae</taxon>
        <taxon>Saliphagus</taxon>
    </lineage>
</organism>
<dbReference type="AlphaFoldDB" id="A0ABD5QFN9"/>
<accession>A0ABD5QFN9</accession>
<dbReference type="Proteomes" id="UP001595925">
    <property type="component" value="Unassembled WGS sequence"/>
</dbReference>
<name>A0ABD5QFN9_9EURY</name>
<keyword evidence="2" id="KW-1185">Reference proteome</keyword>